<evidence type="ECO:0000256" key="1">
    <source>
        <dbReference type="SAM" id="Phobius"/>
    </source>
</evidence>
<comment type="caution">
    <text evidence="2">The sequence shown here is derived from an EMBL/GenBank/DDBJ whole genome shotgun (WGS) entry which is preliminary data.</text>
</comment>
<sequence>MPLKKSETVLIDGQAVTYITFAVVLFSFNKIEHQRTCCSRKMVILSVSVLAIALSAITLSFVSVSSYPLHASCRVDWTFGKPCDEVQTALVNQMQKWNMDTQDLCGTGQKCLFQYLTSSPTKITGTHTTPVKRYVDDVSFTFAPGPDNSCKVQGFSTSQTWYAILDYGTNYCNIKNLVEGAKLGINDSKYNENTSDSVCTQYSSANCEVY</sequence>
<feature type="transmembrane region" description="Helical" evidence="1">
    <location>
        <begin position="43"/>
        <end position="64"/>
    </location>
</feature>
<dbReference type="PANTHER" id="PTHR38564">
    <property type="entry name" value="SI:CH73-250A16.5-RELATED"/>
    <property type="match status" value="1"/>
</dbReference>
<evidence type="ECO:0000313" key="3">
    <source>
        <dbReference type="Proteomes" id="UP001234178"/>
    </source>
</evidence>
<evidence type="ECO:0000313" key="2">
    <source>
        <dbReference type="EMBL" id="KAK4010659.1"/>
    </source>
</evidence>
<gene>
    <name evidence="2" type="ORF">OUZ56_019793</name>
</gene>
<accession>A0ABQ9ZD78</accession>
<keyword evidence="3" id="KW-1185">Reference proteome</keyword>
<dbReference type="EMBL" id="JAOYFB010000003">
    <property type="protein sequence ID" value="KAK4010659.1"/>
    <property type="molecule type" value="Genomic_DNA"/>
</dbReference>
<proteinExistence type="predicted"/>
<dbReference type="Proteomes" id="UP001234178">
    <property type="component" value="Unassembled WGS sequence"/>
</dbReference>
<organism evidence="2 3">
    <name type="scientific">Daphnia magna</name>
    <dbReference type="NCBI Taxonomy" id="35525"/>
    <lineage>
        <taxon>Eukaryota</taxon>
        <taxon>Metazoa</taxon>
        <taxon>Ecdysozoa</taxon>
        <taxon>Arthropoda</taxon>
        <taxon>Crustacea</taxon>
        <taxon>Branchiopoda</taxon>
        <taxon>Diplostraca</taxon>
        <taxon>Cladocera</taxon>
        <taxon>Anomopoda</taxon>
        <taxon>Daphniidae</taxon>
        <taxon>Daphnia</taxon>
    </lineage>
</organism>
<protein>
    <submittedName>
        <fullName evidence="2">Uncharacterized protein</fullName>
    </submittedName>
</protein>
<keyword evidence="1" id="KW-0812">Transmembrane</keyword>
<dbReference type="PANTHER" id="PTHR38564:SF2">
    <property type="entry name" value="WU:FC46H12 PRECURSOR"/>
    <property type="match status" value="1"/>
</dbReference>
<reference evidence="2 3" key="1">
    <citation type="journal article" date="2023" name="Nucleic Acids Res.">
        <title>The hologenome of Daphnia magna reveals possible DNA methylation and microbiome-mediated evolution of the host genome.</title>
        <authorList>
            <person name="Chaturvedi A."/>
            <person name="Li X."/>
            <person name="Dhandapani V."/>
            <person name="Marshall H."/>
            <person name="Kissane S."/>
            <person name="Cuenca-Cambronero M."/>
            <person name="Asole G."/>
            <person name="Calvet F."/>
            <person name="Ruiz-Romero M."/>
            <person name="Marangio P."/>
            <person name="Guigo R."/>
            <person name="Rago D."/>
            <person name="Mirbahai L."/>
            <person name="Eastwood N."/>
            <person name="Colbourne J.K."/>
            <person name="Zhou J."/>
            <person name="Mallon E."/>
            <person name="Orsini L."/>
        </authorList>
    </citation>
    <scope>NUCLEOTIDE SEQUENCE [LARGE SCALE GENOMIC DNA]</scope>
    <source>
        <strain evidence="2">LRV0_1</strain>
    </source>
</reference>
<keyword evidence="1" id="KW-0472">Membrane</keyword>
<keyword evidence="1" id="KW-1133">Transmembrane helix</keyword>
<name>A0ABQ9ZD78_9CRUS</name>
<feature type="transmembrane region" description="Helical" evidence="1">
    <location>
        <begin position="15"/>
        <end position="31"/>
    </location>
</feature>